<dbReference type="Pfam" id="PF00665">
    <property type="entry name" value="rve"/>
    <property type="match status" value="1"/>
</dbReference>
<comment type="similarity">
    <text evidence="1">Belongs to the beta type-B retroviral polymerase family. HERV class-II K(HML-2) pol subfamily.</text>
</comment>
<dbReference type="Pfam" id="PF00078">
    <property type="entry name" value="RVT_1"/>
    <property type="match status" value="1"/>
</dbReference>
<dbReference type="InterPro" id="IPR001584">
    <property type="entry name" value="Integrase_cat-core"/>
</dbReference>
<dbReference type="InterPro" id="IPR000477">
    <property type="entry name" value="RT_dom"/>
</dbReference>
<evidence type="ECO:0000313" key="4">
    <source>
        <dbReference type="EMBL" id="PKU37904.1"/>
    </source>
</evidence>
<dbReference type="PROSITE" id="PS50994">
    <property type="entry name" value="INTEGRASE"/>
    <property type="match status" value="1"/>
</dbReference>
<evidence type="ECO:0000256" key="1">
    <source>
        <dbReference type="ARBA" id="ARBA00010879"/>
    </source>
</evidence>
<accession>A0A2I0TVR4</accession>
<dbReference type="GO" id="GO:0004523">
    <property type="term" value="F:RNA-DNA hybrid ribonuclease activity"/>
    <property type="evidence" value="ECO:0007669"/>
    <property type="project" value="UniProtKB-EC"/>
</dbReference>
<dbReference type="Gene3D" id="3.30.420.10">
    <property type="entry name" value="Ribonuclease H-like superfamily/Ribonuclease H"/>
    <property type="match status" value="1"/>
</dbReference>
<evidence type="ECO:0000259" key="3">
    <source>
        <dbReference type="PROSITE" id="PS50994"/>
    </source>
</evidence>
<dbReference type="InterPro" id="IPR036397">
    <property type="entry name" value="RNaseH_sf"/>
</dbReference>
<keyword evidence="5" id="KW-1185">Reference proteome</keyword>
<evidence type="ECO:0000256" key="2">
    <source>
        <dbReference type="ARBA" id="ARBA00012180"/>
    </source>
</evidence>
<dbReference type="SUPFAM" id="SSF56672">
    <property type="entry name" value="DNA/RNA polymerases"/>
    <property type="match status" value="1"/>
</dbReference>
<dbReference type="InterPro" id="IPR051320">
    <property type="entry name" value="Viral_Replic_Matur_Polypro"/>
</dbReference>
<dbReference type="GO" id="GO:0003676">
    <property type="term" value="F:nucleic acid binding"/>
    <property type="evidence" value="ECO:0007669"/>
    <property type="project" value="InterPro"/>
</dbReference>
<dbReference type="AlphaFoldDB" id="A0A2I0TVR4"/>
<gene>
    <name evidence="4" type="ORF">llap_11787</name>
</gene>
<sequence>MELDGAEARQLGNLSKEAGIDKALGEKSQTLSLWRRLLSAIKDRYPFKDDIECCPSKWTNIEKGIKYLRELAVKEVIYGDWDKTVNPDEMPCKQPMLRKFSRSAPPMYSHTLSVLIWAGVDDDSLTRVKEQQVPIATATVHRGQYPTNRDSLIPIQNLIRRPETQGVITKTRSPFNSPIWPVRKSDRDRRLTVAYHGLSEVTPPLSAAVPDTLELHYELESKAAKCCATTDIANAFFSIPLAAERRPQFAFSWRGVQYTWNRLPQGWKHSPAICHGLIQTALGKGGAPNSCNASMTSLCGVIQQKKFSRKVIYDSETCAEIEQAKRLKPLWYGGRWLKYKYGEAWQIDYITVPQTRQGKCYVLTMVEGSTGWLETYAVPHATAQNTILGLENQVLWRHGTPERIESDNGTHFKNNLLSTWAKEHGIEWAKANPFVGLFLPKDLDVLGGGCWKMEKFNVYLKEI</sequence>
<dbReference type="InterPro" id="IPR012337">
    <property type="entry name" value="RNaseH-like_sf"/>
</dbReference>
<dbReference type="EMBL" id="KZ506934">
    <property type="protein sequence ID" value="PKU37904.1"/>
    <property type="molecule type" value="Genomic_DNA"/>
</dbReference>
<dbReference type="GO" id="GO:0015074">
    <property type="term" value="P:DNA integration"/>
    <property type="evidence" value="ECO:0007669"/>
    <property type="project" value="InterPro"/>
</dbReference>
<dbReference type="EC" id="3.1.26.4" evidence="2"/>
<dbReference type="PANTHER" id="PTHR33064">
    <property type="entry name" value="POL PROTEIN"/>
    <property type="match status" value="1"/>
</dbReference>
<reference evidence="5" key="2">
    <citation type="submission" date="2017-12" db="EMBL/GenBank/DDBJ databases">
        <title>Genome sequence of the Bar-tailed Godwit (Limosa lapponica baueri).</title>
        <authorList>
            <person name="Lima N.C.B."/>
            <person name="Parody-Merino A.M."/>
            <person name="Battley P.F."/>
            <person name="Fidler A.E."/>
            <person name="Prosdocimi F."/>
        </authorList>
    </citation>
    <scope>NUCLEOTIDE SEQUENCE [LARGE SCALE GENOMIC DNA]</scope>
</reference>
<proteinExistence type="inferred from homology"/>
<dbReference type="Proteomes" id="UP000233556">
    <property type="component" value="Unassembled WGS sequence"/>
</dbReference>
<dbReference type="Gene3D" id="3.10.10.10">
    <property type="entry name" value="HIV Type 1 Reverse Transcriptase, subunit A, domain 1"/>
    <property type="match status" value="1"/>
</dbReference>
<evidence type="ECO:0000313" key="5">
    <source>
        <dbReference type="Proteomes" id="UP000233556"/>
    </source>
</evidence>
<reference evidence="5" key="1">
    <citation type="submission" date="2017-11" db="EMBL/GenBank/DDBJ databases">
        <authorList>
            <person name="Lima N.C."/>
            <person name="Parody-Merino A.M."/>
            <person name="Battley P.F."/>
            <person name="Fidler A.E."/>
            <person name="Prosdocimi F."/>
        </authorList>
    </citation>
    <scope>NUCLEOTIDE SEQUENCE [LARGE SCALE GENOMIC DNA]</scope>
</reference>
<dbReference type="InterPro" id="IPR043502">
    <property type="entry name" value="DNA/RNA_pol_sf"/>
</dbReference>
<dbReference type="SUPFAM" id="SSF53098">
    <property type="entry name" value="Ribonuclease H-like"/>
    <property type="match status" value="1"/>
</dbReference>
<dbReference type="OrthoDB" id="9950135at2759"/>
<dbReference type="Gene3D" id="3.30.70.270">
    <property type="match status" value="1"/>
</dbReference>
<dbReference type="InterPro" id="IPR043128">
    <property type="entry name" value="Rev_trsase/Diguanyl_cyclase"/>
</dbReference>
<dbReference type="PANTHER" id="PTHR33064:SF29">
    <property type="entry name" value="PEPTIDASE A2 DOMAIN-CONTAINING PROTEIN-RELATED"/>
    <property type="match status" value="1"/>
</dbReference>
<feature type="domain" description="Integrase catalytic" evidence="3">
    <location>
        <begin position="325"/>
        <end position="463"/>
    </location>
</feature>
<protein>
    <recommendedName>
        <fullName evidence="2">ribonuclease H</fullName>
        <ecNumber evidence="2">3.1.26.4</ecNumber>
    </recommendedName>
</protein>
<name>A0A2I0TVR4_LIMLA</name>
<organism evidence="4 5">
    <name type="scientific">Limosa lapponica baueri</name>
    <dbReference type="NCBI Taxonomy" id="1758121"/>
    <lineage>
        <taxon>Eukaryota</taxon>
        <taxon>Metazoa</taxon>
        <taxon>Chordata</taxon>
        <taxon>Craniata</taxon>
        <taxon>Vertebrata</taxon>
        <taxon>Euteleostomi</taxon>
        <taxon>Archelosauria</taxon>
        <taxon>Archosauria</taxon>
        <taxon>Dinosauria</taxon>
        <taxon>Saurischia</taxon>
        <taxon>Theropoda</taxon>
        <taxon>Coelurosauria</taxon>
        <taxon>Aves</taxon>
        <taxon>Neognathae</taxon>
        <taxon>Neoaves</taxon>
        <taxon>Charadriiformes</taxon>
        <taxon>Scolopacidae</taxon>
        <taxon>Limosa</taxon>
    </lineage>
</organism>